<comment type="caution">
    <text evidence="4">The sequence shown here is derived from an EMBL/GenBank/DDBJ whole genome shotgun (WGS) entry which is preliminary data.</text>
</comment>
<dbReference type="Proteomes" id="UP000483820">
    <property type="component" value="Chromosome II"/>
</dbReference>
<dbReference type="PANTHER" id="PTHR22956">
    <property type="entry name" value="ANKYRIN REPEAT-CONTAINING PROTEIN F37A4.4-RELATED-RELATED"/>
    <property type="match status" value="1"/>
</dbReference>
<proteinExistence type="predicted"/>
<dbReference type="InterPro" id="IPR036420">
    <property type="entry name" value="BRCT_dom_sf"/>
</dbReference>
<dbReference type="PROSITE" id="PS50297">
    <property type="entry name" value="ANK_REP_REGION"/>
    <property type="match status" value="1"/>
</dbReference>
<dbReference type="RefSeq" id="XP_053589983.1">
    <property type="nucleotide sequence ID" value="XM_053725789.1"/>
</dbReference>
<dbReference type="GeneID" id="9823942"/>
<evidence type="ECO:0000313" key="5">
    <source>
        <dbReference type="Proteomes" id="UP000483820"/>
    </source>
</evidence>
<feature type="chain" id="PRO_5025471104" description="BRCT domain-containing protein" evidence="2">
    <location>
        <begin position="20"/>
        <end position="1167"/>
    </location>
</feature>
<feature type="domain" description="BRCT" evidence="3">
    <location>
        <begin position="1009"/>
        <end position="1032"/>
    </location>
</feature>
<feature type="repeat" description="ANK" evidence="1">
    <location>
        <begin position="863"/>
        <end position="895"/>
    </location>
</feature>
<dbReference type="InterPro" id="IPR036770">
    <property type="entry name" value="Ankyrin_rpt-contain_sf"/>
</dbReference>
<keyword evidence="2" id="KW-0732">Signal</keyword>
<evidence type="ECO:0000313" key="4">
    <source>
        <dbReference type="EMBL" id="KAF1766824.1"/>
    </source>
</evidence>
<keyword evidence="1" id="KW-0040">ANK repeat</keyword>
<dbReference type="InterPro" id="IPR003125">
    <property type="entry name" value="WSN"/>
</dbReference>
<dbReference type="PROSITE" id="PS50088">
    <property type="entry name" value="ANK_REPEAT"/>
    <property type="match status" value="1"/>
</dbReference>
<name>A0A6A5HJP9_CAERE</name>
<dbReference type="PANTHER" id="PTHR22956:SF14">
    <property type="entry name" value="BRCT DOMAIN-CONTAINING PROTEIN"/>
    <property type="match status" value="1"/>
</dbReference>
<dbReference type="Pfam" id="PF02206">
    <property type="entry name" value="WSN"/>
    <property type="match status" value="1"/>
</dbReference>
<dbReference type="Pfam" id="PF00023">
    <property type="entry name" value="Ank"/>
    <property type="match status" value="1"/>
</dbReference>
<dbReference type="SUPFAM" id="SSF52113">
    <property type="entry name" value="BRCT domain"/>
    <property type="match status" value="1"/>
</dbReference>
<dbReference type="SMART" id="SM00292">
    <property type="entry name" value="BRCT"/>
    <property type="match status" value="1"/>
</dbReference>
<dbReference type="CTD" id="9823942"/>
<dbReference type="EMBL" id="WUAV01000002">
    <property type="protein sequence ID" value="KAF1766824.1"/>
    <property type="molecule type" value="Genomic_DNA"/>
</dbReference>
<dbReference type="Gene3D" id="1.25.40.20">
    <property type="entry name" value="Ankyrin repeat-containing domain"/>
    <property type="match status" value="1"/>
</dbReference>
<dbReference type="SUPFAM" id="SSF48403">
    <property type="entry name" value="Ankyrin repeat"/>
    <property type="match status" value="1"/>
</dbReference>
<dbReference type="Gene3D" id="3.40.50.10190">
    <property type="entry name" value="BRCT domain"/>
    <property type="match status" value="1"/>
</dbReference>
<reference evidence="4 5" key="1">
    <citation type="submission" date="2019-12" db="EMBL/GenBank/DDBJ databases">
        <title>Chromosome-level assembly of the Caenorhabditis remanei genome.</title>
        <authorList>
            <person name="Teterina A.A."/>
            <person name="Willis J.H."/>
            <person name="Phillips P.C."/>
        </authorList>
    </citation>
    <scope>NUCLEOTIDE SEQUENCE [LARGE SCALE GENOMIC DNA]</scope>
    <source>
        <strain evidence="4 5">PX506</strain>
        <tissue evidence="4">Whole organism</tissue>
    </source>
</reference>
<protein>
    <recommendedName>
        <fullName evidence="3">BRCT domain-containing protein</fullName>
    </recommendedName>
</protein>
<evidence type="ECO:0000256" key="1">
    <source>
        <dbReference type="PROSITE-ProRule" id="PRU00023"/>
    </source>
</evidence>
<gene>
    <name evidence="4" type="ORF">GCK72_006782</name>
</gene>
<dbReference type="InterPro" id="IPR001357">
    <property type="entry name" value="BRCT_dom"/>
</dbReference>
<dbReference type="SMART" id="SM00453">
    <property type="entry name" value="WSN"/>
    <property type="match status" value="1"/>
</dbReference>
<sequence length="1167" mass="134544">MLIFFFLISFSLLFSLTHQNVPPPKQTDLQLVTEDFLTLARITNAIFLQASLIRKNLDVRETITELLKLDSTHFSGIVDVDAQLAISRIENLRKDYPSMWKRRLTPEPPFVEISRDLKSLKKIQEVPLDSNISADDVNNGVVGAAGNLSELETKCQESTLDELTEIIETYTYQERNIKESEAPKEFDFVEGKLEYFIECMEYHHNYSAILDNPTFWNDYSKYESTYDAVSNVLKYVNVMIKHTSTLKVELEISKSLRNNWDKTGTTGAQIQQVFDNHIRQMQRFEPKPPVLTVAFGEPKEILRIDDDLKSPWFQKHFVRGSQAVKSLSKSLEPLGSIYEPIQKLDDAYQQFRTFGRNRSNEETIKKTAFALTTLEKLAAEKRKPPTHDDIVDNSNRILTECLSTNQPDADFDSTFKEFETQEKDLITVLKNIVKVREDIERHEKTESLRKRYMDANKNCLMTLKKTMNSLKKREPDLVEAMHVSIERFRECTGESLELYDLFDMYLDSVKLLKKLRESVEAFQEEVKRRAGNELVKFNEVLKKSKVNEMVNCLKINGINEGTSNSVRVRRVSRSETKKGSLRVGQRTKGFHAENLNDGLIVAKTFGSFLNVDLEYTSRYLNVVINIQTALKTVEDSFHVAENRTKRAAVSGVASNPVLSLNNSKLHSENLGICTVALLNMVEVQSKREDLKKIEKFDTEIRDEMKYAGALLRNFRDPEDSIKEILKKTDQVNKLAKQWKDEDPSKMAEIFYHVAGIDGIIGNREGLAKLLYEHRRDPVFKDAAPKLNTLIWLNLDFQTYKSRLLDGRFTVITLKKYFDEIFGHSFMDKVNGENALLGSIHEINKTNMLIALKRGVYINAYNKFGNTALHSATKAGHPELVDALIRHGTDRTLLNVENRTPEQMIPFKFQILFPERAERYEQIQNIYKKYQKKKYKIRVPEVFPLTSYRIWIEDRTDDKLTNQFMDVFQSITSIEASALTTHCVMKTDENGVLVTDNTNLLFWIFNGSIIVKEQWMIDCIQDQKLIQQDFKYLIEKVQFKGVLYDTVLQWSEAMAKGDVPYLYGVQVAIAMKACSNIVTLSALITNHGGILLDQFPDKSNYNSGSHPYMHSHLGPLFVLHDGETDLSKFKNDKMFTLFTEGEFIAFMLRRDIKKDSSENPICVLREQE</sequence>
<dbReference type="InterPro" id="IPR053345">
    <property type="entry name" value="Ankyrin_repeat-containing"/>
</dbReference>
<dbReference type="InterPro" id="IPR002110">
    <property type="entry name" value="Ankyrin_rpt"/>
</dbReference>
<evidence type="ECO:0000259" key="3">
    <source>
        <dbReference type="PROSITE" id="PS50172"/>
    </source>
</evidence>
<accession>A0A6A5HJP9</accession>
<dbReference type="SMART" id="SM00248">
    <property type="entry name" value="ANK"/>
    <property type="match status" value="2"/>
</dbReference>
<feature type="signal peptide" evidence="2">
    <location>
        <begin position="1"/>
        <end position="19"/>
    </location>
</feature>
<evidence type="ECO:0000256" key="2">
    <source>
        <dbReference type="SAM" id="SignalP"/>
    </source>
</evidence>
<dbReference type="PROSITE" id="PS50172">
    <property type="entry name" value="BRCT"/>
    <property type="match status" value="1"/>
</dbReference>
<dbReference type="KEGG" id="crq:GCK72_006782"/>
<dbReference type="Pfam" id="PF00533">
    <property type="entry name" value="BRCT"/>
    <property type="match status" value="1"/>
</dbReference>
<organism evidence="4 5">
    <name type="scientific">Caenorhabditis remanei</name>
    <name type="common">Caenorhabditis vulgaris</name>
    <dbReference type="NCBI Taxonomy" id="31234"/>
    <lineage>
        <taxon>Eukaryota</taxon>
        <taxon>Metazoa</taxon>
        <taxon>Ecdysozoa</taxon>
        <taxon>Nematoda</taxon>
        <taxon>Chromadorea</taxon>
        <taxon>Rhabditida</taxon>
        <taxon>Rhabditina</taxon>
        <taxon>Rhabditomorpha</taxon>
        <taxon>Rhabditoidea</taxon>
        <taxon>Rhabditidae</taxon>
        <taxon>Peloderinae</taxon>
        <taxon>Caenorhabditis</taxon>
    </lineage>
</organism>
<dbReference type="AlphaFoldDB" id="A0A6A5HJP9"/>